<dbReference type="PANTHER" id="PTHR47950">
    <property type="entry name" value="CYTOCHROME P450, FAMILY 76, SUBFAMILY C, POLYPEPTIDE 5-RELATED"/>
    <property type="match status" value="1"/>
</dbReference>
<dbReference type="FunFam" id="1.10.630.10:FF:000163">
    <property type="entry name" value="Geraniol 8-hydroxylase"/>
    <property type="match status" value="1"/>
</dbReference>
<evidence type="ECO:0000313" key="4">
    <source>
        <dbReference type="EMBL" id="PPR97192.1"/>
    </source>
</evidence>
<evidence type="ECO:0000256" key="3">
    <source>
        <dbReference type="RuleBase" id="RU000461"/>
    </source>
</evidence>
<dbReference type="OrthoDB" id="2789670at2759"/>
<dbReference type="GO" id="GO:0020037">
    <property type="term" value="F:heme binding"/>
    <property type="evidence" value="ECO:0007669"/>
    <property type="project" value="InterPro"/>
</dbReference>
<dbReference type="GO" id="GO:0004497">
    <property type="term" value="F:monooxygenase activity"/>
    <property type="evidence" value="ECO:0007669"/>
    <property type="project" value="UniProtKB-KW"/>
</dbReference>
<keyword evidence="2 3" id="KW-0349">Heme</keyword>
<dbReference type="EMBL" id="KZ665915">
    <property type="protein sequence ID" value="PPR97192.1"/>
    <property type="molecule type" value="Genomic_DNA"/>
</dbReference>
<dbReference type="Gene3D" id="1.10.630.10">
    <property type="entry name" value="Cytochrome P450"/>
    <property type="match status" value="2"/>
</dbReference>
<dbReference type="PRINTS" id="PR00385">
    <property type="entry name" value="P450"/>
</dbReference>
<reference evidence="4 5" key="1">
    <citation type="submission" date="2015-01" db="EMBL/GenBank/DDBJ databases">
        <title>Genome of allotetraploid Gossypium barbadense reveals genomic plasticity and fiber elongation in cotton evolution.</title>
        <authorList>
            <person name="Chen X."/>
            <person name="Liu X."/>
            <person name="Zhao B."/>
            <person name="Zheng H."/>
            <person name="Hu Y."/>
            <person name="Lu G."/>
            <person name="Yang C."/>
            <person name="Chen J."/>
            <person name="Shan C."/>
            <person name="Zhang L."/>
            <person name="Zhou Y."/>
            <person name="Wang L."/>
            <person name="Guo W."/>
            <person name="Bai Y."/>
            <person name="Ruan J."/>
            <person name="Shangguan X."/>
            <person name="Mao Y."/>
            <person name="Jiang J."/>
            <person name="Zhu Y."/>
            <person name="Lei J."/>
            <person name="Kang H."/>
            <person name="Chen S."/>
            <person name="He X."/>
            <person name="Wang R."/>
            <person name="Wang Y."/>
            <person name="Chen J."/>
            <person name="Wang L."/>
            <person name="Yu S."/>
            <person name="Wang B."/>
            <person name="Wei J."/>
            <person name="Song S."/>
            <person name="Lu X."/>
            <person name="Gao Z."/>
            <person name="Gu W."/>
            <person name="Deng X."/>
            <person name="Ma D."/>
            <person name="Wang S."/>
            <person name="Liang W."/>
            <person name="Fang L."/>
            <person name="Cai C."/>
            <person name="Zhu X."/>
            <person name="Zhou B."/>
            <person name="Zhang Y."/>
            <person name="Chen Z."/>
            <person name="Xu S."/>
            <person name="Zhu R."/>
            <person name="Wang S."/>
            <person name="Zhang T."/>
            <person name="Zhao G."/>
        </authorList>
    </citation>
    <scope>NUCLEOTIDE SEQUENCE [LARGE SCALE GENOMIC DNA]</scope>
    <source>
        <strain evidence="5">cv. Xinhai21</strain>
        <tissue evidence="4">Leaf</tissue>
    </source>
</reference>
<organism evidence="4 5">
    <name type="scientific">Gossypium barbadense</name>
    <name type="common">Sea Island cotton</name>
    <name type="synonym">Hibiscus barbadensis</name>
    <dbReference type="NCBI Taxonomy" id="3634"/>
    <lineage>
        <taxon>Eukaryota</taxon>
        <taxon>Viridiplantae</taxon>
        <taxon>Streptophyta</taxon>
        <taxon>Embryophyta</taxon>
        <taxon>Tracheophyta</taxon>
        <taxon>Spermatophyta</taxon>
        <taxon>Magnoliopsida</taxon>
        <taxon>eudicotyledons</taxon>
        <taxon>Gunneridae</taxon>
        <taxon>Pentapetalae</taxon>
        <taxon>rosids</taxon>
        <taxon>malvids</taxon>
        <taxon>Malvales</taxon>
        <taxon>Malvaceae</taxon>
        <taxon>Malvoideae</taxon>
        <taxon>Gossypium</taxon>
    </lineage>
</organism>
<dbReference type="GO" id="GO:0016705">
    <property type="term" value="F:oxidoreductase activity, acting on paired donors, with incorporation or reduction of molecular oxygen"/>
    <property type="evidence" value="ECO:0007669"/>
    <property type="project" value="InterPro"/>
</dbReference>
<dbReference type="PROSITE" id="PS00086">
    <property type="entry name" value="CYTOCHROME_P450"/>
    <property type="match status" value="1"/>
</dbReference>
<keyword evidence="2 3" id="KW-0479">Metal-binding</keyword>
<dbReference type="InterPro" id="IPR001128">
    <property type="entry name" value="Cyt_P450"/>
</dbReference>
<keyword evidence="3" id="KW-0503">Monooxygenase</keyword>
<dbReference type="Proteomes" id="UP000239757">
    <property type="component" value="Unassembled WGS sequence"/>
</dbReference>
<dbReference type="GO" id="GO:0005506">
    <property type="term" value="F:iron ion binding"/>
    <property type="evidence" value="ECO:0007669"/>
    <property type="project" value="InterPro"/>
</dbReference>
<evidence type="ECO:0000313" key="5">
    <source>
        <dbReference type="Proteomes" id="UP000239757"/>
    </source>
</evidence>
<dbReference type="AlphaFoldDB" id="A0A2P5X1H7"/>
<evidence type="ECO:0000256" key="1">
    <source>
        <dbReference type="ARBA" id="ARBA00010617"/>
    </source>
</evidence>
<keyword evidence="2 3" id="KW-0408">Iron</keyword>
<gene>
    <name evidence="4" type="ORF">GOBAR_AA23486</name>
</gene>
<dbReference type="InterPro" id="IPR017972">
    <property type="entry name" value="Cyt_P450_CS"/>
</dbReference>
<sequence>MGCLWTSTYIETHNPKVVFLIETKINDRRIERIRRRCGLVFEFDVFAMGSCGGLSLGWKQDCSIRLRTYSSFHIDVDVLDEVIGYNWRLTISMLPPRKVPGEVINIGQAAFDTTINLLSNTVFSMDLVDPNSSIAREFKKTVCDIMVEAGKPKLDDYFPLLRKIDPQGVRRQMTVHFDKLLNLFGNINERKSSKSKLPPGPWLKPIFGNLFDLGDKPHRSLATLAQIHGPVMTSQHHEYGLPWIPVSPLWRTLRKVCNIHLFTSMKLDANEYLRRHKIQELIAKVGENCLKVDLVDPNSSNAQEFKKIVCDAMVEAGRPNLADYFLCFESLIHKDLFAAGTDTTSSTLEWAMPELLRNPQALLKAKKELVEAIGKGNPVEESDINCLPYLQAIIKETFRMHPAVPLLLPRRAGSDTNLCGFKVPKGSQVLVNVWVIGRDPSIWDNPNSFIPDRFLGSEIDVKSRDFTLIPFGAGRRICPGLPLANRMLHLMLGSLINCFDWKLEAKISPNEMNMEEKYGIAVHMATPLRAIPLLV</sequence>
<dbReference type="InterPro" id="IPR036396">
    <property type="entry name" value="Cyt_P450_sf"/>
</dbReference>
<feature type="binding site" description="axial binding residue" evidence="2">
    <location>
        <position position="478"/>
    </location>
    <ligand>
        <name>heme</name>
        <dbReference type="ChEBI" id="CHEBI:30413"/>
    </ligand>
    <ligandPart>
        <name>Fe</name>
        <dbReference type="ChEBI" id="CHEBI:18248"/>
    </ligandPart>
</feature>
<name>A0A2P5X1H7_GOSBA</name>
<dbReference type="Pfam" id="PF00067">
    <property type="entry name" value="p450"/>
    <property type="match status" value="1"/>
</dbReference>
<comment type="similarity">
    <text evidence="1 3">Belongs to the cytochrome P450 family.</text>
</comment>
<accession>A0A2P5X1H7</accession>
<dbReference type="SUPFAM" id="SSF48264">
    <property type="entry name" value="Cytochrome P450"/>
    <property type="match status" value="2"/>
</dbReference>
<evidence type="ECO:0000256" key="2">
    <source>
        <dbReference type="PIRSR" id="PIRSR602401-1"/>
    </source>
</evidence>
<dbReference type="InterPro" id="IPR002401">
    <property type="entry name" value="Cyt_P450_E_grp-I"/>
</dbReference>
<proteinExistence type="inferred from homology"/>
<dbReference type="PRINTS" id="PR00463">
    <property type="entry name" value="EP450I"/>
</dbReference>
<protein>
    <submittedName>
        <fullName evidence="4">Uncharacterized protein</fullName>
    </submittedName>
</protein>
<keyword evidence="3" id="KW-0560">Oxidoreductase</keyword>
<dbReference type="PANTHER" id="PTHR47950:SF48">
    <property type="entry name" value="CYTOCHROME P450 FAMILY PROTEIN, EXPRESSED"/>
    <property type="match status" value="1"/>
</dbReference>
<comment type="cofactor">
    <cofactor evidence="2">
        <name>heme</name>
        <dbReference type="ChEBI" id="CHEBI:30413"/>
    </cofactor>
</comment>